<evidence type="ECO:0000313" key="2">
    <source>
        <dbReference type="Proteomes" id="UP000661112"/>
    </source>
</evidence>
<name>A0ABR8CY73_9NOST</name>
<dbReference type="EMBL" id="JACJSG010000004">
    <property type="protein sequence ID" value="MBD2499833.1"/>
    <property type="molecule type" value="Genomic_DNA"/>
</dbReference>
<organism evidence="1 2">
    <name type="scientific">Anabaena azotica FACHB-119</name>
    <dbReference type="NCBI Taxonomy" id="947527"/>
    <lineage>
        <taxon>Bacteria</taxon>
        <taxon>Bacillati</taxon>
        <taxon>Cyanobacteriota</taxon>
        <taxon>Cyanophyceae</taxon>
        <taxon>Nostocales</taxon>
        <taxon>Nostocaceae</taxon>
        <taxon>Anabaena</taxon>
        <taxon>Anabaena azotica</taxon>
    </lineage>
</organism>
<proteinExistence type="predicted"/>
<evidence type="ECO:0008006" key="3">
    <source>
        <dbReference type="Google" id="ProtNLM"/>
    </source>
</evidence>
<gene>
    <name evidence="1" type="ORF">H6G83_04230</name>
</gene>
<reference evidence="1 2" key="1">
    <citation type="journal article" date="2020" name="ISME J.">
        <title>Comparative genomics reveals insights into cyanobacterial evolution and habitat adaptation.</title>
        <authorList>
            <person name="Chen M.Y."/>
            <person name="Teng W.K."/>
            <person name="Zhao L."/>
            <person name="Hu C.X."/>
            <person name="Zhou Y.K."/>
            <person name="Han B.P."/>
            <person name="Song L.R."/>
            <person name="Shu W.S."/>
        </authorList>
    </citation>
    <scope>NUCLEOTIDE SEQUENCE [LARGE SCALE GENOMIC DNA]</scope>
    <source>
        <strain evidence="1 2">FACHB-119</strain>
    </source>
</reference>
<dbReference type="RefSeq" id="WP_190467442.1">
    <property type="nucleotide sequence ID" value="NZ_JACJSG010000004.1"/>
</dbReference>
<comment type="caution">
    <text evidence="1">The sequence shown here is derived from an EMBL/GenBank/DDBJ whole genome shotgun (WGS) entry which is preliminary data.</text>
</comment>
<sequence length="274" mass="31853">MVKLKIPDIMPDITDEDAINHIFRYLKKNRQVQDFLINKLIESVLEENKPPNLEIQSGYLQPISYDTVTGSEAFYDAAWHLCSRNILRPYPVNEHDELKYPVNFSGKFVVTQYGRTWLEKFDQNNCTPSEYGRFSQLFNDRVHLFGAGYNSRSQEAIKCYRSQSYLACCVMCGSAYESILLALAIKKKGNEDEILRMYNASKGRSRVENDLIGQKNQFIQKEFTRYTDLLKYWRDDASHGAVSSIQEEEAYTSLILLLRFVLFAEKNWTELTSP</sequence>
<evidence type="ECO:0000313" key="1">
    <source>
        <dbReference type="EMBL" id="MBD2499833.1"/>
    </source>
</evidence>
<accession>A0ABR8CY73</accession>
<dbReference type="Proteomes" id="UP000661112">
    <property type="component" value="Unassembled WGS sequence"/>
</dbReference>
<protein>
    <recommendedName>
        <fullName evidence="3">DUF4145 domain-containing protein</fullName>
    </recommendedName>
</protein>
<keyword evidence="2" id="KW-1185">Reference proteome</keyword>